<dbReference type="EMBL" id="JAWPEI010000009">
    <property type="protein sequence ID" value="KAK4715813.1"/>
    <property type="molecule type" value="Genomic_DNA"/>
</dbReference>
<feature type="region of interest" description="Disordered" evidence="1">
    <location>
        <begin position="36"/>
        <end position="75"/>
    </location>
</feature>
<dbReference type="Proteomes" id="UP001311915">
    <property type="component" value="Unassembled WGS sequence"/>
</dbReference>
<gene>
    <name evidence="2" type="ORF">R3W88_014151</name>
</gene>
<dbReference type="AlphaFoldDB" id="A0AAV9KS75"/>
<name>A0AAV9KS75_9SOLN</name>
<reference evidence="2 3" key="1">
    <citation type="submission" date="2023-10" db="EMBL/GenBank/DDBJ databases">
        <title>Genome-Wide Identification Analysis in wild type Solanum Pinnatisectum Reveals Some Genes Defensing Phytophthora Infestans.</title>
        <authorList>
            <person name="Sun C."/>
        </authorList>
    </citation>
    <scope>NUCLEOTIDE SEQUENCE [LARGE SCALE GENOMIC DNA]</scope>
    <source>
        <strain evidence="2">LQN</strain>
        <tissue evidence="2">Leaf</tissue>
    </source>
</reference>
<feature type="compositionally biased region" description="Low complexity" evidence="1">
    <location>
        <begin position="66"/>
        <end position="75"/>
    </location>
</feature>
<evidence type="ECO:0000313" key="3">
    <source>
        <dbReference type="Proteomes" id="UP001311915"/>
    </source>
</evidence>
<feature type="compositionally biased region" description="Polar residues" evidence="1">
    <location>
        <begin position="49"/>
        <end position="65"/>
    </location>
</feature>
<keyword evidence="3" id="KW-1185">Reference proteome</keyword>
<evidence type="ECO:0000313" key="2">
    <source>
        <dbReference type="EMBL" id="KAK4715813.1"/>
    </source>
</evidence>
<evidence type="ECO:0000256" key="1">
    <source>
        <dbReference type="SAM" id="MobiDB-lite"/>
    </source>
</evidence>
<sequence>MGDEISSRFQGEHTITETLMDSKIAVMEQRLIEKIEIDSTKPATHKPESNSGQTTSRSTISATKGNTPPTYNSTNNPLLRAHRCEHFFEKNQHTTKAKKIGGAGFHMFGLAPLWYYQLKRAKGSMSWEEYQRFGPHESSNLMGKLVMLQQTDKFEIYQC</sequence>
<accession>A0AAV9KS75</accession>
<comment type="caution">
    <text evidence="2">The sequence shown here is derived from an EMBL/GenBank/DDBJ whole genome shotgun (WGS) entry which is preliminary data.</text>
</comment>
<proteinExistence type="predicted"/>
<protein>
    <submittedName>
        <fullName evidence="2">Uncharacterized protein</fullName>
    </submittedName>
</protein>
<organism evidence="2 3">
    <name type="scientific">Solanum pinnatisectum</name>
    <name type="common">tansyleaf nightshade</name>
    <dbReference type="NCBI Taxonomy" id="50273"/>
    <lineage>
        <taxon>Eukaryota</taxon>
        <taxon>Viridiplantae</taxon>
        <taxon>Streptophyta</taxon>
        <taxon>Embryophyta</taxon>
        <taxon>Tracheophyta</taxon>
        <taxon>Spermatophyta</taxon>
        <taxon>Magnoliopsida</taxon>
        <taxon>eudicotyledons</taxon>
        <taxon>Gunneridae</taxon>
        <taxon>Pentapetalae</taxon>
        <taxon>asterids</taxon>
        <taxon>lamiids</taxon>
        <taxon>Solanales</taxon>
        <taxon>Solanaceae</taxon>
        <taxon>Solanoideae</taxon>
        <taxon>Solaneae</taxon>
        <taxon>Solanum</taxon>
    </lineage>
</organism>